<keyword evidence="1" id="KW-0812">Transmembrane</keyword>
<dbReference type="InterPro" id="IPR025495">
    <property type="entry name" value="DUF4386"/>
</dbReference>
<feature type="transmembrane region" description="Helical" evidence="1">
    <location>
        <begin position="169"/>
        <end position="186"/>
    </location>
</feature>
<comment type="caution">
    <text evidence="2">The sequence shown here is derived from an EMBL/GenBank/DDBJ whole genome shotgun (WGS) entry which is preliminary data.</text>
</comment>
<dbReference type="Pfam" id="PF14329">
    <property type="entry name" value="DUF4386"/>
    <property type="match status" value="1"/>
</dbReference>
<gene>
    <name evidence="2" type="ORF">ACFSR2_00345</name>
</gene>
<keyword evidence="1" id="KW-0472">Membrane</keyword>
<sequence>MSTNTTSSNIRQAAITVGISSVIMFFGAMIAEFYARQNLIVANNADVTALNIINHTGSFKIGILGFIIVLICDVLVSWALYIFLNPINKNISLLAALFRLVYTAIFGVVLLNLITGFRLLTETRYAVGAINIQALLLFNSFDDGWAVGLLFFGIHLLLLGYLILNSSFIPKLIGILLLLASLAYMTDNLAKLLLNDYASYKNILTLFVAIPSILGEVGFAIWLLVKGRKLRDAIS</sequence>
<proteinExistence type="predicted"/>
<keyword evidence="1" id="KW-1133">Transmembrane helix</keyword>
<keyword evidence="3" id="KW-1185">Reference proteome</keyword>
<feature type="transmembrane region" description="Helical" evidence="1">
    <location>
        <begin position="61"/>
        <end position="84"/>
    </location>
</feature>
<feature type="transmembrane region" description="Helical" evidence="1">
    <location>
        <begin position="91"/>
        <end position="114"/>
    </location>
</feature>
<feature type="transmembrane region" description="Helical" evidence="1">
    <location>
        <begin position="206"/>
        <end position="225"/>
    </location>
</feature>
<evidence type="ECO:0000256" key="1">
    <source>
        <dbReference type="SAM" id="Phobius"/>
    </source>
</evidence>
<evidence type="ECO:0000313" key="2">
    <source>
        <dbReference type="EMBL" id="MFD2519312.1"/>
    </source>
</evidence>
<dbReference type="RefSeq" id="WP_340238056.1">
    <property type="nucleotide sequence ID" value="NZ_JBBEWC010000009.1"/>
</dbReference>
<dbReference type="EMBL" id="JBHULC010000001">
    <property type="protein sequence ID" value="MFD2519312.1"/>
    <property type="molecule type" value="Genomic_DNA"/>
</dbReference>
<name>A0ABW5J2I4_9BACT</name>
<organism evidence="2 3">
    <name type="scientific">Emticicia soli</name>
    <dbReference type="NCBI Taxonomy" id="2027878"/>
    <lineage>
        <taxon>Bacteria</taxon>
        <taxon>Pseudomonadati</taxon>
        <taxon>Bacteroidota</taxon>
        <taxon>Cytophagia</taxon>
        <taxon>Cytophagales</taxon>
        <taxon>Leadbetterellaceae</taxon>
        <taxon>Emticicia</taxon>
    </lineage>
</organism>
<protein>
    <submittedName>
        <fullName evidence="2">DUF4386 domain-containing protein</fullName>
    </submittedName>
</protein>
<accession>A0ABW5J2I4</accession>
<feature type="transmembrane region" description="Helical" evidence="1">
    <location>
        <begin position="12"/>
        <end position="35"/>
    </location>
</feature>
<reference evidence="3" key="1">
    <citation type="journal article" date="2019" name="Int. J. Syst. Evol. Microbiol.">
        <title>The Global Catalogue of Microorganisms (GCM) 10K type strain sequencing project: providing services to taxonomists for standard genome sequencing and annotation.</title>
        <authorList>
            <consortium name="The Broad Institute Genomics Platform"/>
            <consortium name="The Broad Institute Genome Sequencing Center for Infectious Disease"/>
            <person name="Wu L."/>
            <person name="Ma J."/>
        </authorList>
    </citation>
    <scope>NUCLEOTIDE SEQUENCE [LARGE SCALE GENOMIC DNA]</scope>
    <source>
        <strain evidence="3">KCTC 52344</strain>
    </source>
</reference>
<dbReference type="Proteomes" id="UP001597510">
    <property type="component" value="Unassembled WGS sequence"/>
</dbReference>
<evidence type="ECO:0000313" key="3">
    <source>
        <dbReference type="Proteomes" id="UP001597510"/>
    </source>
</evidence>